<organism evidence="1 2">
    <name type="scientific">Pseudogulbenkiania subflava DSM 22618</name>
    <dbReference type="NCBI Taxonomy" id="1123014"/>
    <lineage>
        <taxon>Bacteria</taxon>
        <taxon>Pseudomonadati</taxon>
        <taxon>Pseudomonadota</taxon>
        <taxon>Betaproteobacteria</taxon>
        <taxon>Neisseriales</taxon>
        <taxon>Chromobacteriaceae</taxon>
        <taxon>Pseudogulbenkiania</taxon>
    </lineage>
</organism>
<reference evidence="2" key="1">
    <citation type="submission" date="2017-04" db="EMBL/GenBank/DDBJ databases">
        <authorList>
            <person name="Varghese N."/>
            <person name="Submissions S."/>
        </authorList>
    </citation>
    <scope>NUCLEOTIDE SEQUENCE [LARGE SCALE GENOMIC DNA]</scope>
    <source>
        <strain evidence="2">DSM 22618</strain>
    </source>
</reference>
<dbReference type="EMBL" id="FXAG01000011">
    <property type="protein sequence ID" value="SMF26750.1"/>
    <property type="molecule type" value="Genomic_DNA"/>
</dbReference>
<dbReference type="AlphaFoldDB" id="A0A1Y6BS92"/>
<protein>
    <submittedName>
        <fullName evidence="1">Uncharacterized protein</fullName>
    </submittedName>
</protein>
<dbReference type="Proteomes" id="UP000192920">
    <property type="component" value="Unassembled WGS sequence"/>
</dbReference>
<accession>A0A1Y6BS92</accession>
<name>A0A1Y6BS92_9NEIS</name>
<gene>
    <name evidence="1" type="ORF">SAMN02745746_02239</name>
</gene>
<sequence>MFPCWGQSENIVTPFGEKAGIVSVVRPLANFLLPDFFRFTELRFGYRVKKALMLVAGLFSSNA</sequence>
<keyword evidence="2" id="KW-1185">Reference proteome</keyword>
<evidence type="ECO:0000313" key="1">
    <source>
        <dbReference type="EMBL" id="SMF26750.1"/>
    </source>
</evidence>
<proteinExistence type="predicted"/>
<dbReference type="STRING" id="1123014.SAMN02745746_02239"/>
<evidence type="ECO:0000313" key="2">
    <source>
        <dbReference type="Proteomes" id="UP000192920"/>
    </source>
</evidence>